<dbReference type="PANTHER" id="PTHR43386">
    <property type="entry name" value="OLIGOPEPTIDE TRANSPORT SYSTEM PERMEASE PROTEIN APPC"/>
    <property type="match status" value="1"/>
</dbReference>
<dbReference type="Pfam" id="PF00528">
    <property type="entry name" value="BPD_transp_1"/>
    <property type="match status" value="1"/>
</dbReference>
<evidence type="ECO:0000256" key="7">
    <source>
        <dbReference type="RuleBase" id="RU363032"/>
    </source>
</evidence>
<evidence type="ECO:0000256" key="3">
    <source>
        <dbReference type="ARBA" id="ARBA00022475"/>
    </source>
</evidence>
<dbReference type="EMBL" id="BAAAOR010000040">
    <property type="protein sequence ID" value="GAA1545071.1"/>
    <property type="molecule type" value="Genomic_DNA"/>
</dbReference>
<proteinExistence type="inferred from homology"/>
<evidence type="ECO:0000313" key="10">
    <source>
        <dbReference type="Proteomes" id="UP001500842"/>
    </source>
</evidence>
<feature type="transmembrane region" description="Helical" evidence="7">
    <location>
        <begin position="114"/>
        <end position="137"/>
    </location>
</feature>
<dbReference type="InterPro" id="IPR000515">
    <property type="entry name" value="MetI-like"/>
</dbReference>
<dbReference type="PANTHER" id="PTHR43386:SF1">
    <property type="entry name" value="D,D-DIPEPTIDE TRANSPORT SYSTEM PERMEASE PROTEIN DDPC-RELATED"/>
    <property type="match status" value="1"/>
</dbReference>
<dbReference type="PROSITE" id="PS50928">
    <property type="entry name" value="ABC_TM1"/>
    <property type="match status" value="1"/>
</dbReference>
<organism evidence="9 10">
    <name type="scientific">Nocardioides humi</name>
    <dbReference type="NCBI Taxonomy" id="449461"/>
    <lineage>
        <taxon>Bacteria</taxon>
        <taxon>Bacillati</taxon>
        <taxon>Actinomycetota</taxon>
        <taxon>Actinomycetes</taxon>
        <taxon>Propionibacteriales</taxon>
        <taxon>Nocardioidaceae</taxon>
        <taxon>Nocardioides</taxon>
    </lineage>
</organism>
<evidence type="ECO:0000256" key="4">
    <source>
        <dbReference type="ARBA" id="ARBA00022692"/>
    </source>
</evidence>
<evidence type="ECO:0000256" key="1">
    <source>
        <dbReference type="ARBA" id="ARBA00004651"/>
    </source>
</evidence>
<evidence type="ECO:0000256" key="6">
    <source>
        <dbReference type="ARBA" id="ARBA00023136"/>
    </source>
</evidence>
<dbReference type="InterPro" id="IPR035906">
    <property type="entry name" value="MetI-like_sf"/>
</dbReference>
<dbReference type="Proteomes" id="UP001500842">
    <property type="component" value="Unassembled WGS sequence"/>
</dbReference>
<reference evidence="9 10" key="1">
    <citation type="journal article" date="2019" name="Int. J. Syst. Evol. Microbiol.">
        <title>The Global Catalogue of Microorganisms (GCM) 10K type strain sequencing project: providing services to taxonomists for standard genome sequencing and annotation.</title>
        <authorList>
            <consortium name="The Broad Institute Genomics Platform"/>
            <consortium name="The Broad Institute Genome Sequencing Center for Infectious Disease"/>
            <person name="Wu L."/>
            <person name="Ma J."/>
        </authorList>
    </citation>
    <scope>NUCLEOTIDE SEQUENCE [LARGE SCALE GENOMIC DNA]</scope>
    <source>
        <strain evidence="9 10">JCM 14942</strain>
    </source>
</reference>
<comment type="similarity">
    <text evidence="7">Belongs to the binding-protein-dependent transport system permease family.</text>
</comment>
<keyword evidence="3" id="KW-1003">Cell membrane</keyword>
<dbReference type="Gene3D" id="1.10.3720.10">
    <property type="entry name" value="MetI-like"/>
    <property type="match status" value="1"/>
</dbReference>
<feature type="transmembrane region" description="Helical" evidence="7">
    <location>
        <begin position="276"/>
        <end position="299"/>
    </location>
</feature>
<comment type="subcellular location">
    <subcellularLocation>
        <location evidence="1 7">Cell membrane</location>
        <topology evidence="1 7">Multi-pass membrane protein</topology>
    </subcellularLocation>
</comment>
<protein>
    <submittedName>
        <fullName evidence="9">ABC transporter permease</fullName>
    </submittedName>
</protein>
<keyword evidence="6 7" id="KW-0472">Membrane</keyword>
<evidence type="ECO:0000256" key="5">
    <source>
        <dbReference type="ARBA" id="ARBA00022989"/>
    </source>
</evidence>
<name>A0ABN2BU42_9ACTN</name>
<gene>
    <name evidence="9" type="ORF">GCM10009788_54390</name>
</gene>
<feature type="transmembrane region" description="Helical" evidence="7">
    <location>
        <begin position="232"/>
        <end position="256"/>
    </location>
</feature>
<evidence type="ECO:0000259" key="8">
    <source>
        <dbReference type="PROSITE" id="PS50928"/>
    </source>
</evidence>
<dbReference type="SUPFAM" id="SSF161098">
    <property type="entry name" value="MetI-like"/>
    <property type="match status" value="1"/>
</dbReference>
<keyword evidence="4 7" id="KW-0812">Transmembrane</keyword>
<feature type="transmembrane region" description="Helical" evidence="7">
    <location>
        <begin position="158"/>
        <end position="184"/>
    </location>
</feature>
<evidence type="ECO:0000313" key="9">
    <source>
        <dbReference type="EMBL" id="GAA1545071.1"/>
    </source>
</evidence>
<sequence length="313" mass="33850">MMSRGVVASAPKTVAYDKKGIKMPRTRAKRRTRRKGKTRLARAPKLATGIVVLAVLVAVFGPMISSWNATETDLVARQLPPAWMDGGDPGHWFGTDRQGRDILVRVMVGARVSLTIAVLVILISGIVGTALGLIAGYKGGWVDAVITRVIDGMSAFPPVLVALAVAVTVGSSLWVVVGVLSLVLWSRYARLVRAETLSWKEREFVLAAIVTGCRPVRVVLRHVLPNLVSTVIVFSTLQVGYVILSEAALSFLGAGVPPPTPTWGGMIADGHNYIDTLWWMWVFPGIAIAGVIVSANLLGDWLRDEFDPRLRQV</sequence>
<dbReference type="InterPro" id="IPR050366">
    <property type="entry name" value="BP-dependent_transpt_permease"/>
</dbReference>
<keyword evidence="2 7" id="KW-0813">Transport</keyword>
<dbReference type="CDD" id="cd06261">
    <property type="entry name" value="TM_PBP2"/>
    <property type="match status" value="1"/>
</dbReference>
<accession>A0ABN2BU42</accession>
<evidence type="ECO:0000256" key="2">
    <source>
        <dbReference type="ARBA" id="ARBA00022448"/>
    </source>
</evidence>
<dbReference type="RefSeq" id="WP_141006903.1">
    <property type="nucleotide sequence ID" value="NZ_BAAAOR010000040.1"/>
</dbReference>
<comment type="caution">
    <text evidence="9">The sequence shown here is derived from an EMBL/GenBank/DDBJ whole genome shotgun (WGS) entry which is preliminary data.</text>
</comment>
<keyword evidence="10" id="KW-1185">Reference proteome</keyword>
<feature type="domain" description="ABC transmembrane type-1" evidence="8">
    <location>
        <begin position="110"/>
        <end position="299"/>
    </location>
</feature>
<keyword evidence="5 7" id="KW-1133">Transmembrane helix</keyword>